<dbReference type="EMBL" id="JMPR01000048">
    <property type="protein sequence ID" value="KFD17358.1"/>
    <property type="molecule type" value="Genomic_DNA"/>
</dbReference>
<proteinExistence type="predicted"/>
<feature type="chain" id="PRO_5001793374" evidence="1">
    <location>
        <begin position="20"/>
        <end position="145"/>
    </location>
</feature>
<sequence>MKIIRGIFLLFLLPGSAIAANPCVVPGSAVELEMTRKMLEDTGLTAAVSGLPVMEQLAETPVSRPLALQYAAASRTRDQLRLGDIVLTLDDYFSTFYDYHAVNLVVKYTYLSPDSKKNIFIGSSLVNEEECSIRFNGYITVQREF</sequence>
<organism evidence="2 3">
    <name type="scientific">Tatumella ptyseos ATCC 33301</name>
    <dbReference type="NCBI Taxonomy" id="1005995"/>
    <lineage>
        <taxon>Bacteria</taxon>
        <taxon>Pseudomonadati</taxon>
        <taxon>Pseudomonadota</taxon>
        <taxon>Gammaproteobacteria</taxon>
        <taxon>Enterobacterales</taxon>
        <taxon>Erwiniaceae</taxon>
        <taxon>Tatumella</taxon>
    </lineage>
</organism>
<evidence type="ECO:0000313" key="2">
    <source>
        <dbReference type="EMBL" id="KFD17358.1"/>
    </source>
</evidence>
<accession>A0A085JA62</accession>
<name>A0A085JA62_9GAMM</name>
<dbReference type="eggNOG" id="ENOG503319N">
    <property type="taxonomic scope" value="Bacteria"/>
</dbReference>
<comment type="caution">
    <text evidence="2">The sequence shown here is derived from an EMBL/GenBank/DDBJ whole genome shotgun (WGS) entry which is preliminary data.</text>
</comment>
<reference evidence="2 3" key="1">
    <citation type="submission" date="2014-05" db="EMBL/GenBank/DDBJ databases">
        <title>ATOL: Assembling a taxonomically balanced genome-scale reconstruction of the evolutionary history of the Enterobacteriaceae.</title>
        <authorList>
            <person name="Plunkett G.III."/>
            <person name="Neeno-Eckwall E.C."/>
            <person name="Glasner J.D."/>
            <person name="Perna N.T."/>
        </authorList>
    </citation>
    <scope>NUCLEOTIDE SEQUENCE [LARGE SCALE GENOMIC DNA]</scope>
    <source>
        <strain evidence="2 3">ATCC 33301</strain>
    </source>
</reference>
<dbReference type="OrthoDB" id="6539815at2"/>
<dbReference type="AlphaFoldDB" id="A0A085JA62"/>
<evidence type="ECO:0000313" key="3">
    <source>
        <dbReference type="Proteomes" id="UP000028602"/>
    </source>
</evidence>
<feature type="signal peptide" evidence="1">
    <location>
        <begin position="1"/>
        <end position="19"/>
    </location>
</feature>
<protein>
    <submittedName>
        <fullName evidence="2">Putative shiga-like toxin A subunit</fullName>
    </submittedName>
</protein>
<evidence type="ECO:0000256" key="1">
    <source>
        <dbReference type="SAM" id="SignalP"/>
    </source>
</evidence>
<dbReference type="Proteomes" id="UP000028602">
    <property type="component" value="Unassembled WGS sequence"/>
</dbReference>
<dbReference type="RefSeq" id="WP_051170714.1">
    <property type="nucleotide sequence ID" value="NZ_ATMJ01000013.1"/>
</dbReference>
<keyword evidence="1" id="KW-0732">Signal</keyword>
<keyword evidence="3" id="KW-1185">Reference proteome</keyword>
<gene>
    <name evidence="2" type="ORF">GTPT_3195</name>
</gene>